<dbReference type="AlphaFoldDB" id="A0A139ASS4"/>
<accession>A0A139ASS4</accession>
<keyword evidence="2" id="KW-0853">WD repeat</keyword>
<dbReference type="GO" id="GO:0005868">
    <property type="term" value="C:cytoplasmic dynein complex"/>
    <property type="evidence" value="ECO:0007669"/>
    <property type="project" value="TreeGrafter"/>
</dbReference>
<organism evidence="4 5">
    <name type="scientific">Gonapodya prolifera (strain JEL478)</name>
    <name type="common">Monoblepharis prolifera</name>
    <dbReference type="NCBI Taxonomy" id="1344416"/>
    <lineage>
        <taxon>Eukaryota</taxon>
        <taxon>Fungi</taxon>
        <taxon>Fungi incertae sedis</taxon>
        <taxon>Chytridiomycota</taxon>
        <taxon>Chytridiomycota incertae sedis</taxon>
        <taxon>Monoblepharidomycetes</taxon>
        <taxon>Monoblepharidales</taxon>
        <taxon>Gonapodyaceae</taxon>
        <taxon>Gonapodya</taxon>
    </lineage>
</organism>
<dbReference type="PANTHER" id="PTHR12442:SF26">
    <property type="entry name" value="CYTOPLASMIC DYNEIN 2 INTERMEDIATE CHAIN 2"/>
    <property type="match status" value="1"/>
</dbReference>
<evidence type="ECO:0000256" key="3">
    <source>
        <dbReference type="ARBA" id="ARBA00022737"/>
    </source>
</evidence>
<protein>
    <submittedName>
        <fullName evidence="4">Uncharacterized protein</fullName>
    </submittedName>
</protein>
<dbReference type="GO" id="GO:0045503">
    <property type="term" value="F:dynein light chain binding"/>
    <property type="evidence" value="ECO:0007669"/>
    <property type="project" value="TreeGrafter"/>
</dbReference>
<dbReference type="GO" id="GO:0042073">
    <property type="term" value="P:intraciliary transport"/>
    <property type="evidence" value="ECO:0007669"/>
    <property type="project" value="TreeGrafter"/>
</dbReference>
<evidence type="ECO:0000256" key="2">
    <source>
        <dbReference type="ARBA" id="ARBA00022574"/>
    </source>
</evidence>
<dbReference type="EMBL" id="KQ965738">
    <property type="protein sequence ID" value="KXS19603.1"/>
    <property type="molecule type" value="Genomic_DNA"/>
</dbReference>
<dbReference type="InterPro" id="IPR050687">
    <property type="entry name" value="Dynein_IC"/>
</dbReference>
<dbReference type="STRING" id="1344416.A0A139ASS4"/>
<gene>
    <name evidence="4" type="ORF">M427DRAFT_53015</name>
</gene>
<dbReference type="SUPFAM" id="SSF50978">
    <property type="entry name" value="WD40 repeat-like"/>
    <property type="match status" value="1"/>
</dbReference>
<evidence type="ECO:0000313" key="5">
    <source>
        <dbReference type="Proteomes" id="UP000070544"/>
    </source>
</evidence>
<keyword evidence="1" id="KW-0963">Cytoplasm</keyword>
<sequence>MGTDVNQTIKFVVFPKVGGLRAILGMQSGQLLQVSCLGAQCFPSEYHFFAASANTRSAAFSTGRMISLELWPFQHANIATLFAVAWSTGIVGLFSASEPSPLHRWDVRAEIVKLLWSSERPAVFFVITRSGRVFGYDLLQSTSSASLEFRVQTTGDVVDAAISNESILALGSGNGSVSIHTVNEQLRMPLVDEQEEVAELLNLTPKLKKIGVDTNV</sequence>
<dbReference type="GO" id="GO:0045504">
    <property type="term" value="F:dynein heavy chain binding"/>
    <property type="evidence" value="ECO:0007669"/>
    <property type="project" value="TreeGrafter"/>
</dbReference>
<dbReference type="GO" id="GO:0097014">
    <property type="term" value="C:ciliary plasm"/>
    <property type="evidence" value="ECO:0007669"/>
    <property type="project" value="TreeGrafter"/>
</dbReference>
<dbReference type="PANTHER" id="PTHR12442">
    <property type="entry name" value="DYNEIN INTERMEDIATE CHAIN"/>
    <property type="match status" value="1"/>
</dbReference>
<dbReference type="InterPro" id="IPR036322">
    <property type="entry name" value="WD40_repeat_dom_sf"/>
</dbReference>
<evidence type="ECO:0000313" key="4">
    <source>
        <dbReference type="EMBL" id="KXS19603.1"/>
    </source>
</evidence>
<dbReference type="Proteomes" id="UP000070544">
    <property type="component" value="Unassembled WGS sequence"/>
</dbReference>
<proteinExistence type="predicted"/>
<dbReference type="InterPro" id="IPR015943">
    <property type="entry name" value="WD40/YVTN_repeat-like_dom_sf"/>
</dbReference>
<keyword evidence="5" id="KW-1185">Reference proteome</keyword>
<keyword evidence="3" id="KW-0677">Repeat</keyword>
<reference evidence="4 5" key="1">
    <citation type="journal article" date="2015" name="Genome Biol. Evol.">
        <title>Phylogenomic analyses indicate that early fungi evolved digesting cell walls of algal ancestors of land plants.</title>
        <authorList>
            <person name="Chang Y."/>
            <person name="Wang S."/>
            <person name="Sekimoto S."/>
            <person name="Aerts A.L."/>
            <person name="Choi C."/>
            <person name="Clum A."/>
            <person name="LaButti K.M."/>
            <person name="Lindquist E.A."/>
            <person name="Yee Ngan C."/>
            <person name="Ohm R.A."/>
            <person name="Salamov A.A."/>
            <person name="Grigoriev I.V."/>
            <person name="Spatafora J.W."/>
            <person name="Berbee M.L."/>
        </authorList>
    </citation>
    <scope>NUCLEOTIDE SEQUENCE [LARGE SCALE GENOMIC DNA]</scope>
    <source>
        <strain evidence="4 5">JEL478</strain>
    </source>
</reference>
<evidence type="ECO:0000256" key="1">
    <source>
        <dbReference type="ARBA" id="ARBA00022490"/>
    </source>
</evidence>
<dbReference type="Gene3D" id="2.130.10.10">
    <property type="entry name" value="YVTN repeat-like/Quinoprotein amine dehydrogenase"/>
    <property type="match status" value="1"/>
</dbReference>
<name>A0A139ASS4_GONPJ</name>
<dbReference type="OrthoDB" id="2162425at2759"/>